<accession>M7MP33</accession>
<dbReference type="PATRIC" id="fig|1276920.7.peg.4018"/>
<dbReference type="EMBL" id="AOCK01000015">
    <property type="protein sequence ID" value="EMQ96700.1"/>
    <property type="molecule type" value="Genomic_DNA"/>
</dbReference>
<dbReference type="Proteomes" id="UP000012015">
    <property type="component" value="Unassembled WGS sequence"/>
</dbReference>
<dbReference type="AlphaFoldDB" id="M7MP33"/>
<name>M7MP33_9MICC</name>
<protein>
    <submittedName>
        <fullName evidence="1">Uncharacterized protein</fullName>
    </submittedName>
</protein>
<comment type="caution">
    <text evidence="1">The sequence shown here is derived from an EMBL/GenBank/DDBJ whole genome shotgun (WGS) entry which is preliminary data.</text>
</comment>
<keyword evidence="2" id="KW-1185">Reference proteome</keyword>
<reference evidence="1 2" key="1">
    <citation type="journal article" date="2013" name="Genome Announc.">
        <title>Draft Genome Sequence of Arthrobacter gangotriensis Strain Lz1yT, Isolated from a Penguin Rookery Soil Sample Collected in Antarctica, near the Indian Station Dakshin Gangotri.</title>
        <authorList>
            <person name="Shivaji S."/>
            <person name="Ara S."/>
            <person name="Bandi S."/>
            <person name="Singh A."/>
            <person name="Kumar Pinnaka A."/>
        </authorList>
    </citation>
    <scope>NUCLEOTIDE SEQUENCE [LARGE SCALE GENOMIC DNA]</scope>
    <source>
        <strain evidence="1 2">Lz1y</strain>
    </source>
</reference>
<gene>
    <name evidence="1" type="ORF">ADIAG_04026</name>
</gene>
<organism evidence="1 2">
    <name type="scientific">Paeniglutamicibacter gangotriensis Lz1y</name>
    <dbReference type="NCBI Taxonomy" id="1276920"/>
    <lineage>
        <taxon>Bacteria</taxon>
        <taxon>Bacillati</taxon>
        <taxon>Actinomycetota</taxon>
        <taxon>Actinomycetes</taxon>
        <taxon>Micrococcales</taxon>
        <taxon>Micrococcaceae</taxon>
        <taxon>Paeniglutamicibacter</taxon>
    </lineage>
</organism>
<proteinExistence type="predicted"/>
<evidence type="ECO:0000313" key="1">
    <source>
        <dbReference type="EMBL" id="EMQ96700.1"/>
    </source>
</evidence>
<evidence type="ECO:0000313" key="2">
    <source>
        <dbReference type="Proteomes" id="UP000012015"/>
    </source>
</evidence>
<sequence>MPTKRETRAVAELCQSLTETETRYPGTELILRFGIKERLGVDPN</sequence>